<name>A0A975R8C0_9GAMM</name>
<dbReference type="Gene3D" id="2.30.22.10">
    <property type="entry name" value="Head domain of nucleotide exchange factor GrpE"/>
    <property type="match status" value="1"/>
</dbReference>
<dbReference type="InterPro" id="IPR000740">
    <property type="entry name" value="GrpE"/>
</dbReference>
<dbReference type="KEGG" id="mpad:KEF85_12825"/>
<dbReference type="SUPFAM" id="SSF58014">
    <property type="entry name" value="Coiled-coil domain of nucleotide exchange factor GrpE"/>
    <property type="match status" value="1"/>
</dbReference>
<evidence type="ECO:0000256" key="5">
    <source>
        <dbReference type="ARBA" id="ARBA00023016"/>
    </source>
</evidence>
<accession>A0A975R8C0</accession>
<sequence length="211" mass="23186">MSHQQSSHEIKPETEILAEVLEESVSPAASTDHETGTDQLTDIATLQLALEQAQIQAAANLDKAIRTQAEMENLKKRVQKDLDDERKYGLSKFAKEMLSVIDSLELGLQAVSGDSPEVLKFKEGSELTIKQFETVFAKFNIEILDPTGQPFNPELHQAMAMQPSADLAPGTVITVFQKGYTIHGRLLRPAMVVVAKAEDKPANSTKNDEQA</sequence>
<dbReference type="Gene3D" id="3.90.20.20">
    <property type="match status" value="1"/>
</dbReference>
<feature type="compositionally biased region" description="Basic and acidic residues" evidence="13">
    <location>
        <begin position="1"/>
        <end position="14"/>
    </location>
</feature>
<proteinExistence type="inferred from homology"/>
<evidence type="ECO:0000256" key="13">
    <source>
        <dbReference type="SAM" id="MobiDB-lite"/>
    </source>
</evidence>
<evidence type="ECO:0000256" key="7">
    <source>
        <dbReference type="ARBA" id="ARBA00053401"/>
    </source>
</evidence>
<dbReference type="AlphaFoldDB" id="A0A975R8C0"/>
<keyword evidence="6 10" id="KW-0143">Chaperone</keyword>
<dbReference type="GO" id="GO:0042803">
    <property type="term" value="F:protein homodimerization activity"/>
    <property type="evidence" value="ECO:0007669"/>
    <property type="project" value="InterPro"/>
</dbReference>
<dbReference type="GO" id="GO:0051082">
    <property type="term" value="F:unfolded protein binding"/>
    <property type="evidence" value="ECO:0007669"/>
    <property type="project" value="TreeGrafter"/>
</dbReference>
<protein>
    <recommendedName>
        <fullName evidence="8 10">Protein GrpE</fullName>
    </recommendedName>
    <alternativeName>
        <fullName evidence="9 10">HSP-70 cofactor</fullName>
    </alternativeName>
</protein>
<evidence type="ECO:0000256" key="10">
    <source>
        <dbReference type="HAMAP-Rule" id="MF_01151"/>
    </source>
</evidence>
<dbReference type="InterPro" id="IPR013805">
    <property type="entry name" value="GrpE_CC"/>
</dbReference>
<dbReference type="FunFam" id="2.30.22.10:FF:000001">
    <property type="entry name" value="Protein GrpE"/>
    <property type="match status" value="1"/>
</dbReference>
<dbReference type="CDD" id="cd00446">
    <property type="entry name" value="GrpE"/>
    <property type="match status" value="1"/>
</dbReference>
<dbReference type="GO" id="GO:0005829">
    <property type="term" value="C:cytosol"/>
    <property type="evidence" value="ECO:0007669"/>
    <property type="project" value="TreeGrafter"/>
</dbReference>
<comment type="subunit">
    <text evidence="3 10">Homodimer.</text>
</comment>
<dbReference type="PRINTS" id="PR00773">
    <property type="entry name" value="GRPEPROTEIN"/>
</dbReference>
<keyword evidence="4 10" id="KW-0963">Cytoplasm</keyword>
<evidence type="ECO:0000313" key="15">
    <source>
        <dbReference type="Proteomes" id="UP000676649"/>
    </source>
</evidence>
<dbReference type="GO" id="GO:0051087">
    <property type="term" value="F:protein-folding chaperone binding"/>
    <property type="evidence" value="ECO:0007669"/>
    <property type="project" value="InterPro"/>
</dbReference>
<keyword evidence="15" id="KW-1185">Reference proteome</keyword>
<dbReference type="GO" id="GO:0000774">
    <property type="term" value="F:adenyl-nucleotide exchange factor activity"/>
    <property type="evidence" value="ECO:0007669"/>
    <property type="project" value="InterPro"/>
</dbReference>
<dbReference type="RefSeq" id="WP_215581167.1">
    <property type="nucleotide sequence ID" value="NZ_CP073754.1"/>
</dbReference>
<comment type="function">
    <text evidence="7 10 11">Participates actively in the response to hyperosmotic and heat shock by preventing the aggregation of stress-denatured proteins, in association with DnaK and GrpE. It is the nucleotide exchange factor for DnaK and may function as a thermosensor. Unfolded proteins bind initially to DnaJ; upon interaction with the DnaJ-bound protein, DnaK hydrolyzes its bound ATP, resulting in the formation of a stable complex. GrpE releases ADP from DnaK; ATP binding to DnaK triggers the release of the substrate protein, thus completing the reaction cycle. Several rounds of ATP-dependent interactions between DnaJ, DnaK and GrpE are required for fully efficient folding.</text>
</comment>
<dbReference type="PANTHER" id="PTHR21237">
    <property type="entry name" value="GRPE PROTEIN"/>
    <property type="match status" value="1"/>
</dbReference>
<dbReference type="EMBL" id="CP073754">
    <property type="protein sequence ID" value="QWF70220.1"/>
    <property type="molecule type" value="Genomic_DNA"/>
</dbReference>
<comment type="similarity">
    <text evidence="2 10 12">Belongs to the GrpE family.</text>
</comment>
<dbReference type="GO" id="GO:0006457">
    <property type="term" value="P:protein folding"/>
    <property type="evidence" value="ECO:0007669"/>
    <property type="project" value="InterPro"/>
</dbReference>
<evidence type="ECO:0000313" key="14">
    <source>
        <dbReference type="EMBL" id="QWF70220.1"/>
    </source>
</evidence>
<reference evidence="14" key="1">
    <citation type="submission" date="2021-04" db="EMBL/GenBank/DDBJ databases">
        <title>Draft genome sequence data of methanotrophic Methylovulum sp. strain S1L and Methylomonas sp. strain S2AM isolated from boreal lake water columns.</title>
        <authorList>
            <person name="Rissanen A.J."/>
            <person name="Mangayil R."/>
            <person name="Svenning M.M."/>
            <person name="Khanongnuch R."/>
        </authorList>
    </citation>
    <scope>NUCLEOTIDE SEQUENCE</scope>
    <source>
        <strain evidence="14">S2AM</strain>
    </source>
</reference>
<feature type="region of interest" description="Disordered" evidence="13">
    <location>
        <begin position="1"/>
        <end position="38"/>
    </location>
</feature>
<dbReference type="SUPFAM" id="SSF51064">
    <property type="entry name" value="Head domain of nucleotide exchange factor GrpE"/>
    <property type="match status" value="1"/>
</dbReference>
<evidence type="ECO:0000256" key="2">
    <source>
        <dbReference type="ARBA" id="ARBA00009054"/>
    </source>
</evidence>
<gene>
    <name evidence="10 14" type="primary">grpE</name>
    <name evidence="14" type="ORF">KEF85_12825</name>
</gene>
<organism evidence="14 15">
    <name type="scientific">Methylomonas paludis</name>
    <dbReference type="NCBI Taxonomy" id="1173101"/>
    <lineage>
        <taxon>Bacteria</taxon>
        <taxon>Pseudomonadati</taxon>
        <taxon>Pseudomonadota</taxon>
        <taxon>Gammaproteobacteria</taxon>
        <taxon>Methylococcales</taxon>
        <taxon>Methylococcaceae</taxon>
        <taxon>Methylomonas</taxon>
    </lineage>
</organism>
<evidence type="ECO:0000256" key="11">
    <source>
        <dbReference type="RuleBase" id="RU000639"/>
    </source>
</evidence>
<evidence type="ECO:0000256" key="4">
    <source>
        <dbReference type="ARBA" id="ARBA00022490"/>
    </source>
</evidence>
<evidence type="ECO:0000256" key="12">
    <source>
        <dbReference type="RuleBase" id="RU004478"/>
    </source>
</evidence>
<evidence type="ECO:0000256" key="9">
    <source>
        <dbReference type="ARBA" id="ARBA00076414"/>
    </source>
</evidence>
<comment type="subcellular location">
    <subcellularLocation>
        <location evidence="1 10">Cytoplasm</location>
    </subcellularLocation>
</comment>
<evidence type="ECO:0000256" key="1">
    <source>
        <dbReference type="ARBA" id="ARBA00004496"/>
    </source>
</evidence>
<dbReference type="HAMAP" id="MF_01151">
    <property type="entry name" value="GrpE"/>
    <property type="match status" value="1"/>
</dbReference>
<dbReference type="NCBIfam" id="NF010748">
    <property type="entry name" value="PRK14150.1"/>
    <property type="match status" value="1"/>
</dbReference>
<dbReference type="PROSITE" id="PS01071">
    <property type="entry name" value="GRPE"/>
    <property type="match status" value="1"/>
</dbReference>
<evidence type="ECO:0000256" key="8">
    <source>
        <dbReference type="ARBA" id="ARBA00072274"/>
    </source>
</evidence>
<dbReference type="PANTHER" id="PTHR21237:SF23">
    <property type="entry name" value="GRPE PROTEIN HOMOLOG, MITOCHONDRIAL"/>
    <property type="match status" value="1"/>
</dbReference>
<dbReference type="Proteomes" id="UP000676649">
    <property type="component" value="Chromosome"/>
</dbReference>
<evidence type="ECO:0000256" key="3">
    <source>
        <dbReference type="ARBA" id="ARBA00011738"/>
    </source>
</evidence>
<keyword evidence="5 10" id="KW-0346">Stress response</keyword>
<dbReference type="InterPro" id="IPR009012">
    <property type="entry name" value="GrpE_head"/>
</dbReference>
<dbReference type="Pfam" id="PF01025">
    <property type="entry name" value="GrpE"/>
    <property type="match status" value="1"/>
</dbReference>
<evidence type="ECO:0000256" key="6">
    <source>
        <dbReference type="ARBA" id="ARBA00023186"/>
    </source>
</evidence>